<keyword evidence="3" id="KW-1185">Reference proteome</keyword>
<keyword evidence="1" id="KW-1133">Transmembrane helix</keyword>
<feature type="transmembrane region" description="Helical" evidence="1">
    <location>
        <begin position="6"/>
        <end position="22"/>
    </location>
</feature>
<keyword evidence="1" id="KW-0472">Membrane</keyword>
<dbReference type="RefSeq" id="WP_274259749.1">
    <property type="nucleotide sequence ID" value="NZ_CP117884.1"/>
</dbReference>
<dbReference type="Proteomes" id="UP001220377">
    <property type="component" value="Chromosome"/>
</dbReference>
<name>A0ABY7WQ83_9LACO</name>
<feature type="transmembrane region" description="Helical" evidence="1">
    <location>
        <begin position="34"/>
        <end position="55"/>
    </location>
</feature>
<gene>
    <name evidence="2" type="ORF">PQ472_10740</name>
</gene>
<proteinExistence type="predicted"/>
<keyword evidence="1" id="KW-0812">Transmembrane</keyword>
<evidence type="ECO:0000256" key="1">
    <source>
        <dbReference type="SAM" id="Phobius"/>
    </source>
</evidence>
<sequence length="182" mass="19025">MRATLGLVLLGGVLLIIGIFRTRKSLRNSSSARLAKAILVLGAAFWIVAGGHALLVNASTDASSITQPQRGIHPQTKAKAQTDYALPQQKDNQVALQGKVVGIRNGQHNAPTYLLVARNGNEKKLIAVRVDRNSALGNGVALNHNVTVRGVTGGSATGVGYKDVPTVTANRVVKADFSNSAA</sequence>
<organism evidence="2 3">
    <name type="scientific">Lacticaseibacillus pabuli</name>
    <dbReference type="NCBI Taxonomy" id="3025672"/>
    <lineage>
        <taxon>Bacteria</taxon>
        <taxon>Bacillati</taxon>
        <taxon>Bacillota</taxon>
        <taxon>Bacilli</taxon>
        <taxon>Lactobacillales</taxon>
        <taxon>Lactobacillaceae</taxon>
        <taxon>Lacticaseibacillus</taxon>
    </lineage>
</organism>
<evidence type="ECO:0000313" key="3">
    <source>
        <dbReference type="Proteomes" id="UP001220377"/>
    </source>
</evidence>
<accession>A0ABY7WQ83</accession>
<dbReference type="EMBL" id="CP117884">
    <property type="protein sequence ID" value="WDF82353.1"/>
    <property type="molecule type" value="Genomic_DNA"/>
</dbReference>
<evidence type="ECO:0000313" key="2">
    <source>
        <dbReference type="EMBL" id="WDF82353.1"/>
    </source>
</evidence>
<protein>
    <submittedName>
        <fullName evidence="2">Uncharacterized protein</fullName>
    </submittedName>
</protein>
<reference evidence="2 3" key="1">
    <citation type="submission" date="2023-02" db="EMBL/GenBank/DDBJ databases">
        <title>Genome sequence of Lacticaseibacillus sp. KACC 23028.</title>
        <authorList>
            <person name="Kim S."/>
            <person name="Heo J."/>
            <person name="Kwon S.-W."/>
        </authorList>
    </citation>
    <scope>NUCLEOTIDE SEQUENCE [LARGE SCALE GENOMIC DNA]</scope>
    <source>
        <strain evidence="2 3">KACC 23028</strain>
    </source>
</reference>